<evidence type="ECO:0000313" key="3">
    <source>
        <dbReference type="Proteomes" id="UP000324800"/>
    </source>
</evidence>
<sequence>MQQQTLTSALDQLGISESNLSPDLLNYINALTDIAVLLDIETPSMTDINIALAHHQNAFFNREMTFSTLSERKLLIDESRKLAEQKMSNLEIINENLQGAATLMEQETSRMEQIAWDNMQKSEKIDQEINEMQQKLAQRGYTGENSKIAHKTIVDDKEKLKIDIHLAQVEIAKARDRLQQLAAEVEQKITASVSLPIPFLSNSDTHH</sequence>
<dbReference type="AlphaFoldDB" id="A0A5J4XBQ3"/>
<reference evidence="2 3" key="1">
    <citation type="submission" date="2019-03" db="EMBL/GenBank/DDBJ databases">
        <title>Single cell metagenomics reveals metabolic interactions within the superorganism composed of flagellate Streblomastix strix and complex community of Bacteroidetes bacteria on its surface.</title>
        <authorList>
            <person name="Treitli S.C."/>
            <person name="Kolisko M."/>
            <person name="Husnik F."/>
            <person name="Keeling P."/>
            <person name="Hampl V."/>
        </authorList>
    </citation>
    <scope>NUCLEOTIDE SEQUENCE [LARGE SCALE GENOMIC DNA]</scope>
    <source>
        <strain evidence="2">ST1C</strain>
    </source>
</reference>
<proteinExistence type="predicted"/>
<feature type="coiled-coil region" evidence="1">
    <location>
        <begin position="80"/>
        <end position="107"/>
    </location>
</feature>
<dbReference type="InterPro" id="IPR026243">
    <property type="entry name" value="HAUS1"/>
</dbReference>
<evidence type="ECO:0000313" key="2">
    <source>
        <dbReference type="EMBL" id="KAA6403955.1"/>
    </source>
</evidence>
<dbReference type="Pfam" id="PF25762">
    <property type="entry name" value="HAUS1"/>
    <property type="match status" value="1"/>
</dbReference>
<gene>
    <name evidence="2" type="ORF">EZS28_000525</name>
</gene>
<feature type="coiled-coil region" evidence="1">
    <location>
        <begin position="157"/>
        <end position="191"/>
    </location>
</feature>
<evidence type="ECO:0000256" key="1">
    <source>
        <dbReference type="SAM" id="Coils"/>
    </source>
</evidence>
<comment type="caution">
    <text evidence="2">The sequence shown here is derived from an EMBL/GenBank/DDBJ whole genome shotgun (WGS) entry which is preliminary data.</text>
</comment>
<protein>
    <submittedName>
        <fullName evidence="2">Uncharacterized protein</fullName>
    </submittedName>
</protein>
<organism evidence="2 3">
    <name type="scientific">Streblomastix strix</name>
    <dbReference type="NCBI Taxonomy" id="222440"/>
    <lineage>
        <taxon>Eukaryota</taxon>
        <taxon>Metamonada</taxon>
        <taxon>Preaxostyla</taxon>
        <taxon>Oxymonadida</taxon>
        <taxon>Streblomastigidae</taxon>
        <taxon>Streblomastix</taxon>
    </lineage>
</organism>
<accession>A0A5J4XBQ3</accession>
<name>A0A5J4XBQ3_9EUKA</name>
<dbReference type="EMBL" id="SNRW01000043">
    <property type="protein sequence ID" value="KAA6403955.1"/>
    <property type="molecule type" value="Genomic_DNA"/>
</dbReference>
<dbReference type="Proteomes" id="UP000324800">
    <property type="component" value="Unassembled WGS sequence"/>
</dbReference>
<keyword evidence="1" id="KW-0175">Coiled coil</keyword>